<evidence type="ECO:0000313" key="1">
    <source>
        <dbReference type="EMBL" id="KAL2555279.1"/>
    </source>
</evidence>
<dbReference type="PANTHER" id="PTHR35698:SF2">
    <property type="entry name" value="DNA-BINDING PROTEIN RHL1"/>
    <property type="match status" value="1"/>
</dbReference>
<dbReference type="Proteomes" id="UP001604277">
    <property type="component" value="Unassembled WGS sequence"/>
</dbReference>
<comment type="caution">
    <text evidence="1">The sequence shown here is derived from an EMBL/GenBank/DDBJ whole genome shotgun (WGS) entry which is preliminary data.</text>
</comment>
<sequence length="101" mass="11220">MGRGGKKEEKTVAPNPEAEERMAFSKSILSENSSRVGPSSALAPSKIVTKHHGKDILRSRSGRTDFFSRFWAFSVRFLVGNLASSKTLARHPILYLDFPQV</sequence>
<gene>
    <name evidence="1" type="ORF">Fot_00018</name>
</gene>
<organism evidence="1 2">
    <name type="scientific">Forsythia ovata</name>
    <dbReference type="NCBI Taxonomy" id="205694"/>
    <lineage>
        <taxon>Eukaryota</taxon>
        <taxon>Viridiplantae</taxon>
        <taxon>Streptophyta</taxon>
        <taxon>Embryophyta</taxon>
        <taxon>Tracheophyta</taxon>
        <taxon>Spermatophyta</taxon>
        <taxon>Magnoliopsida</taxon>
        <taxon>eudicotyledons</taxon>
        <taxon>Gunneridae</taxon>
        <taxon>Pentapetalae</taxon>
        <taxon>asterids</taxon>
        <taxon>lamiids</taxon>
        <taxon>Lamiales</taxon>
        <taxon>Oleaceae</taxon>
        <taxon>Forsythieae</taxon>
        <taxon>Forsythia</taxon>
    </lineage>
</organism>
<keyword evidence="2" id="KW-1185">Reference proteome</keyword>
<dbReference type="InterPro" id="IPR038859">
    <property type="entry name" value="RHL1"/>
</dbReference>
<accession>A0ABD1X022</accession>
<keyword evidence="1" id="KW-0238">DNA-binding</keyword>
<dbReference type="AlphaFoldDB" id="A0ABD1X022"/>
<proteinExistence type="predicted"/>
<protein>
    <submittedName>
        <fullName evidence="1">DNA-binding protein RHL1</fullName>
    </submittedName>
</protein>
<dbReference type="PANTHER" id="PTHR35698">
    <property type="entry name" value="DNA-BINDING PROTEIN RHL1"/>
    <property type="match status" value="1"/>
</dbReference>
<dbReference type="EMBL" id="JBFOLJ010000001">
    <property type="protein sequence ID" value="KAL2555279.1"/>
    <property type="molecule type" value="Genomic_DNA"/>
</dbReference>
<dbReference type="GO" id="GO:0003677">
    <property type="term" value="F:DNA binding"/>
    <property type="evidence" value="ECO:0007669"/>
    <property type="project" value="UniProtKB-KW"/>
</dbReference>
<name>A0ABD1X022_9LAMI</name>
<reference evidence="2" key="1">
    <citation type="submission" date="2024-07" db="EMBL/GenBank/DDBJ databases">
        <title>Two chromosome-level genome assemblies of Korean endemic species Abeliophyllum distichum and Forsythia ovata (Oleaceae).</title>
        <authorList>
            <person name="Jang H."/>
        </authorList>
    </citation>
    <scope>NUCLEOTIDE SEQUENCE [LARGE SCALE GENOMIC DNA]</scope>
</reference>
<evidence type="ECO:0000313" key="2">
    <source>
        <dbReference type="Proteomes" id="UP001604277"/>
    </source>
</evidence>